<accession>D5C4Q5</accession>
<name>D5C4Q5_NITHN</name>
<keyword evidence="1" id="KW-0732">Signal</keyword>
<dbReference type="HOGENOM" id="CLU_1979188_0_0_6"/>
<gene>
    <name evidence="2" type="ordered locus">Nhal_0108</name>
</gene>
<dbReference type="KEGG" id="nhl:Nhal_0108"/>
<dbReference type="eggNOG" id="ENOG502ZW06">
    <property type="taxonomic scope" value="Bacteria"/>
</dbReference>
<dbReference type="Proteomes" id="UP000001844">
    <property type="component" value="Chromosome"/>
</dbReference>
<keyword evidence="3" id="KW-1185">Reference proteome</keyword>
<dbReference type="AlphaFoldDB" id="D5C4Q5"/>
<dbReference type="OrthoDB" id="5772250at2"/>
<dbReference type="EMBL" id="CP001798">
    <property type="protein sequence ID" value="ADE13328.1"/>
    <property type="molecule type" value="Genomic_DNA"/>
</dbReference>
<reference evidence="3" key="1">
    <citation type="submission" date="2010-04" db="EMBL/GenBank/DDBJ databases">
        <title>Complete genome sequence of Nitrosococcus halophilus Nc4, a salt-adapted, aerobic obligate ammonia-oxidizing sulfur purple bacterium.</title>
        <authorList>
            <consortium name="US DOE Joint Genome Institute"/>
            <person name="Campbell M.A."/>
            <person name="Malfatti S.A."/>
            <person name="Chain P.S.G."/>
            <person name="Heidelberg J.F."/>
            <person name="Ward B.B."/>
            <person name="Klotz M.G."/>
        </authorList>
    </citation>
    <scope>NUCLEOTIDE SEQUENCE [LARGE SCALE GENOMIC DNA]</scope>
    <source>
        <strain evidence="3">Nc4</strain>
    </source>
</reference>
<feature type="signal peptide" evidence="1">
    <location>
        <begin position="1"/>
        <end position="33"/>
    </location>
</feature>
<evidence type="ECO:0000313" key="3">
    <source>
        <dbReference type="Proteomes" id="UP000001844"/>
    </source>
</evidence>
<proteinExistence type="predicted"/>
<dbReference type="RefSeq" id="WP_013031224.1">
    <property type="nucleotide sequence ID" value="NC_013960.1"/>
</dbReference>
<organism evidence="2 3">
    <name type="scientific">Nitrosococcus halophilus (strain Nc4)</name>
    <dbReference type="NCBI Taxonomy" id="472759"/>
    <lineage>
        <taxon>Bacteria</taxon>
        <taxon>Pseudomonadati</taxon>
        <taxon>Pseudomonadota</taxon>
        <taxon>Gammaproteobacteria</taxon>
        <taxon>Chromatiales</taxon>
        <taxon>Chromatiaceae</taxon>
        <taxon>Nitrosococcus</taxon>
    </lineage>
</organism>
<feature type="chain" id="PRO_5003070376" evidence="1">
    <location>
        <begin position="34"/>
        <end position="124"/>
    </location>
</feature>
<evidence type="ECO:0000313" key="2">
    <source>
        <dbReference type="EMBL" id="ADE13328.1"/>
    </source>
</evidence>
<protein>
    <submittedName>
        <fullName evidence="2">Uncharacterized protein</fullName>
    </submittedName>
</protein>
<sequence length="124" mass="13308">MVSLRFSHLFSLRSSFSYAALLAALNLSTPAIAAASENQFSIQQVTPSKVTHCELIGDVKGSSGWGRIAIRAWAGKAKHQALQQAKNLGATHVVWSRFHNGYGSGPYAYGEAYNCSKAEALHGL</sequence>
<evidence type="ECO:0000256" key="1">
    <source>
        <dbReference type="SAM" id="SignalP"/>
    </source>
</evidence>